<accession>A0ABY7MSS7</accession>
<sequence length="242" mass="26428">MDQTTPIVLVPGLASSARIYAPVIPALWRFGPVMVANHIRDDSMAAIAARVLREAPPRFALAGHSMGGYVALEIMRQAPERVLKLALINTQARPDTVEATERRRGLMERAKRGELRAAREEMFPELVHTSRRDDARLRQLVHEQGEDVGIEGYLRQQTAIIARVDSRPTLATIKCPTLVLTGDQDNTIPNAFSKEMAAGIPGAKLVVLANCGHLPQPEQPEATARALVEWLGTPVVSGPRTA</sequence>
<dbReference type="SUPFAM" id="SSF53474">
    <property type="entry name" value="alpha/beta-Hydrolases"/>
    <property type="match status" value="1"/>
</dbReference>
<feature type="domain" description="AB hydrolase-1" evidence="1">
    <location>
        <begin position="8"/>
        <end position="226"/>
    </location>
</feature>
<dbReference type="GO" id="GO:0016787">
    <property type="term" value="F:hydrolase activity"/>
    <property type="evidence" value="ECO:0007669"/>
    <property type="project" value="UniProtKB-KW"/>
</dbReference>
<dbReference type="Pfam" id="PF12697">
    <property type="entry name" value="Abhydrolase_6"/>
    <property type="match status" value="1"/>
</dbReference>
<proteinExistence type="predicted"/>
<dbReference type="InterPro" id="IPR050471">
    <property type="entry name" value="AB_hydrolase"/>
</dbReference>
<evidence type="ECO:0000313" key="3">
    <source>
        <dbReference type="Proteomes" id="UP001179614"/>
    </source>
</evidence>
<name>A0ABY7MSS7_9BRAD</name>
<dbReference type="PANTHER" id="PTHR43433:SF4">
    <property type="entry name" value="NON-HEME CHLOROPEROXIDASE-RELATED"/>
    <property type="match status" value="1"/>
</dbReference>
<dbReference type="Proteomes" id="UP001179614">
    <property type="component" value="Chromosome"/>
</dbReference>
<dbReference type="Gene3D" id="3.40.50.1820">
    <property type="entry name" value="alpha/beta hydrolase"/>
    <property type="match status" value="1"/>
</dbReference>
<dbReference type="PRINTS" id="PR00111">
    <property type="entry name" value="ABHYDROLASE"/>
</dbReference>
<keyword evidence="2" id="KW-0378">Hydrolase</keyword>
<evidence type="ECO:0000259" key="1">
    <source>
        <dbReference type="Pfam" id="PF12697"/>
    </source>
</evidence>
<protein>
    <submittedName>
        <fullName evidence="2">Alpha/beta hydrolase</fullName>
    </submittedName>
</protein>
<gene>
    <name evidence="2" type="ORF">I3J27_06130</name>
</gene>
<reference evidence="2" key="1">
    <citation type="submission" date="2021-12" db="EMBL/GenBank/DDBJ databases">
        <title>Bradyrhizobium xenonodulans sp. nov.</title>
        <authorList>
            <person name="Claassens R."/>
            <person name="Venter S.N."/>
            <person name="Beukes C.W."/>
            <person name="Stepkowski T."/>
            <person name="Steenkamp E.T."/>
        </authorList>
    </citation>
    <scope>NUCLEOTIDE SEQUENCE</scope>
    <source>
        <strain evidence="2">14AB</strain>
    </source>
</reference>
<evidence type="ECO:0000313" key="2">
    <source>
        <dbReference type="EMBL" id="WBL80005.1"/>
    </source>
</evidence>
<keyword evidence="3" id="KW-1185">Reference proteome</keyword>
<dbReference type="EMBL" id="CP089391">
    <property type="protein sequence ID" value="WBL80005.1"/>
    <property type="molecule type" value="Genomic_DNA"/>
</dbReference>
<dbReference type="InterPro" id="IPR000073">
    <property type="entry name" value="AB_hydrolase_1"/>
</dbReference>
<dbReference type="PANTHER" id="PTHR43433">
    <property type="entry name" value="HYDROLASE, ALPHA/BETA FOLD FAMILY PROTEIN"/>
    <property type="match status" value="1"/>
</dbReference>
<dbReference type="InterPro" id="IPR029058">
    <property type="entry name" value="AB_hydrolase_fold"/>
</dbReference>
<organism evidence="2 3">
    <name type="scientific">Bradyrhizobium xenonodulans</name>
    <dbReference type="NCBI Taxonomy" id="2736875"/>
    <lineage>
        <taxon>Bacteria</taxon>
        <taxon>Pseudomonadati</taxon>
        <taxon>Pseudomonadota</taxon>
        <taxon>Alphaproteobacteria</taxon>
        <taxon>Hyphomicrobiales</taxon>
        <taxon>Nitrobacteraceae</taxon>
        <taxon>Bradyrhizobium</taxon>
    </lineage>
</organism>
<dbReference type="RefSeq" id="WP_270166427.1">
    <property type="nucleotide sequence ID" value="NZ_CP089391.1"/>
</dbReference>